<keyword evidence="1" id="KW-0812">Transmembrane</keyword>
<keyword evidence="3" id="KW-1185">Reference proteome</keyword>
<protein>
    <submittedName>
        <fullName evidence="2">Uncharacterized protein</fullName>
    </submittedName>
</protein>
<gene>
    <name evidence="2" type="ORF">RMCN_4783</name>
</gene>
<dbReference type="EMBL" id="BCTA01000070">
    <property type="protein sequence ID" value="GAT11650.1"/>
    <property type="molecule type" value="Genomic_DNA"/>
</dbReference>
<organism evidence="2 3">
    <name type="scientific">Mycolicibacterium novocastrense</name>
    <name type="common">Mycobacterium novocastrense</name>
    <dbReference type="NCBI Taxonomy" id="59813"/>
    <lineage>
        <taxon>Bacteria</taxon>
        <taxon>Bacillati</taxon>
        <taxon>Actinomycetota</taxon>
        <taxon>Actinomycetes</taxon>
        <taxon>Mycobacteriales</taxon>
        <taxon>Mycobacteriaceae</taxon>
        <taxon>Mycolicibacterium</taxon>
    </lineage>
</organism>
<feature type="transmembrane region" description="Helical" evidence="1">
    <location>
        <begin position="72"/>
        <end position="88"/>
    </location>
</feature>
<feature type="transmembrane region" description="Helical" evidence="1">
    <location>
        <begin position="44"/>
        <end position="66"/>
    </location>
</feature>
<keyword evidence="1" id="KW-0472">Membrane</keyword>
<name>A0ABQ0KQ88_MYCNV</name>
<keyword evidence="1" id="KW-1133">Transmembrane helix</keyword>
<accession>A0ABQ0KQ88</accession>
<evidence type="ECO:0000313" key="3">
    <source>
        <dbReference type="Proteomes" id="UP000069773"/>
    </source>
</evidence>
<dbReference type="Proteomes" id="UP000069773">
    <property type="component" value="Unassembled WGS sequence"/>
</dbReference>
<proteinExistence type="predicted"/>
<evidence type="ECO:0000256" key="1">
    <source>
        <dbReference type="SAM" id="Phobius"/>
    </source>
</evidence>
<evidence type="ECO:0000313" key="2">
    <source>
        <dbReference type="EMBL" id="GAT11650.1"/>
    </source>
</evidence>
<comment type="caution">
    <text evidence="2">The sequence shown here is derived from an EMBL/GenBank/DDBJ whole genome shotgun (WGS) entry which is preliminary data.</text>
</comment>
<reference evidence="2 3" key="1">
    <citation type="journal article" date="2016" name="Genome Announc.">
        <title>Draft Genome Sequences of Five Rapidly Growing Mycobacterium Species, M. thermoresistibile, M. fortuitum subsp. acetamidolyticum, M. canariasense, M. brisbanense, and M. novocastrense.</title>
        <authorList>
            <person name="Katahira K."/>
            <person name="Ogura Y."/>
            <person name="Gotoh Y."/>
            <person name="Hayashi T."/>
        </authorList>
    </citation>
    <scope>NUCLEOTIDE SEQUENCE [LARGE SCALE GENOMIC DNA]</scope>
    <source>
        <strain evidence="2 3">JCM18114</strain>
    </source>
</reference>
<sequence>MVWLTPGNTCDLRHRQEEAVVGRDPIDGFRAHPVRPGGAVHVRWFTVLLLAVIAIAAIAGIVSTAAMGQTPVAIAIGIIAMAFFSRIGA</sequence>